<feature type="region of interest" description="Disordered" evidence="1">
    <location>
        <begin position="1253"/>
        <end position="1273"/>
    </location>
</feature>
<accession>A0AAJ4X9W7</accession>
<protein>
    <submittedName>
        <fullName evidence="2">Uncharacterized protein</fullName>
    </submittedName>
</protein>
<dbReference type="EMBL" id="LT906468">
    <property type="protein sequence ID" value="SNV45997.1"/>
    <property type="molecule type" value="Genomic_DNA"/>
</dbReference>
<evidence type="ECO:0000313" key="2">
    <source>
        <dbReference type="EMBL" id="SNV45997.1"/>
    </source>
</evidence>
<dbReference type="KEGG" id="smiz:4412673_01171"/>
<dbReference type="Proteomes" id="UP000215355">
    <property type="component" value="Chromosome 1"/>
</dbReference>
<evidence type="ECO:0000313" key="3">
    <source>
        <dbReference type="Proteomes" id="UP000215355"/>
    </source>
</evidence>
<proteinExistence type="predicted"/>
<organism evidence="2 3">
    <name type="scientific">Sphingobacterium mizutaii</name>
    <dbReference type="NCBI Taxonomy" id="1010"/>
    <lineage>
        <taxon>Bacteria</taxon>
        <taxon>Pseudomonadati</taxon>
        <taxon>Bacteroidota</taxon>
        <taxon>Sphingobacteriia</taxon>
        <taxon>Sphingobacteriales</taxon>
        <taxon>Sphingobacteriaceae</taxon>
        <taxon>Sphingobacterium</taxon>
    </lineage>
</organism>
<evidence type="ECO:0000256" key="1">
    <source>
        <dbReference type="SAM" id="MobiDB-lite"/>
    </source>
</evidence>
<reference evidence="2 3" key="1">
    <citation type="submission" date="2017-06" db="EMBL/GenBank/DDBJ databases">
        <authorList>
            <consortium name="Pathogen Informatics"/>
        </authorList>
    </citation>
    <scope>NUCLEOTIDE SEQUENCE [LARGE SCALE GENOMIC DNA]</scope>
    <source>
        <strain evidence="2 3">NCTC12149</strain>
    </source>
</reference>
<dbReference type="AlphaFoldDB" id="A0AAJ4X9W7"/>
<gene>
    <name evidence="2" type="ORF">SAMEA4412673_01171</name>
</gene>
<dbReference type="RefSeq" id="WP_093094925.1">
    <property type="nucleotide sequence ID" value="NZ_FNGK01000001.1"/>
</dbReference>
<sequence>MKWIDTTHIKNWAQRRDCQEHLPLLVRKLIRATSDSIKSISFPSGENVLIGGWDGILEVYEETERLPLGLSVWEFGANTDIKGKADDDYTKRTAKPLGVDPKNATYIFVTPRLWTKKQEWVDARNAEGVWKEVRVYDAQDLEEWIDLAPTVGAWLAVKHFGILPSEGIQPADDFWEEWSTGNRLNFVPGVVLGGRSEQSKTLLDKSSSPQIIAVQGNSREEALAFIVATFLNDTQRAEDFFSRSIIVDNVDAFRELMIIGKPLYLICRFEDDSIINRAKQKGHTILVPLGLDRTDSWSDKIILPPLQRDAFVAAIVKSGMTEAEAEELSKKSARNLIVVRRQLDFKRLNPQWSQPENVAIILPAIIAGRWNEDFEGDRKVIAMLAGEDYEAYIKRLQPWCFSPDAPVVKIGSTWRLTSPMDAWTHAARYLTKDDFKRLADAFLEVLTTIDKKFDLSAEDRHKAGWYGIKAVYSQWFRDGLIQSLILTSLYGEKLGLDVPGQAVGWVDGLIYKLLNTDKLDMWRSLDHDLSLIAEASPNAFMSCVEGLLKLDPSPIIQLFDEEPGYFDNQTYYTGLLWALEGLAWMPEYLSRVTLVLGKLSAKDPGGRLQNRPINSLYDVFRSWYPQTFAPLSARIDALRLLQDNYKEIGWTILTRMLPEGGRSSAGHIHKMRWRLSDQPRRHSMEYEEMYSTYKQVLELLLEKFDDSETQFIRLIKKSVSLEYFSREKLLDFLEGRMDKIKFEETETRDKLRELIGHHRSYPTAEWSLPEDVLKRYEKLYNNLEPEDDIEKIWWLFTDNWPPFLEGKSRAVPHSEQAQDLQNKRNDALKAIYEKFGFGKILELIGRVAEQQAHILGFTLANVITDTNEINHLAGFLNTDDKHLILFQAFLQRKFFSESKEWVFALYTDLQKLEYSSETLAKMFLKLRVEEAIWEFIESTQDQVLIDTYWKSVDSNMFFITAESWDFVIKKLIQYKRYASAIYAITHNVEQIATGLIVEVLQNYLKNEPEPNVHLDSYHVNHLFEELEKRGEVDNSIMIPLEWIYMPILGSSYGYTKTPRLSRAMADDPDFFMEVLSLLYKPDADEGKEEVEVIEEDESEALLKRSMAEQAFSLLYHWKTVPGVNDDGTINEEKLTAWVSAVRAKAEEKKLLGIADDQIGKVFAEYPEPNSQMEDGVDTSWPPEPFCKILEGIGTKQILDGFSVACYNKRGSSTRGPFDGGLREWHLVKYFTKLAADKAAKYPKLAAVFESRARGYAEEAKQEDDRAERDRLDY</sequence>
<name>A0AAJ4X9W7_9SPHI</name>